<dbReference type="KEGG" id="tet:TTHERM_00666100"/>
<evidence type="ECO:0000313" key="2">
    <source>
        <dbReference type="EMBL" id="EAR99734.1"/>
    </source>
</evidence>
<sequence length="216" mass="25922">MKQDRQFEDKNSKKDSLIDNAQGILFEKEFITSCKSNERNENKHMNQNDQQNSYLKSQYESDSSVLNNSEFQDEEYYQNNDLLLKFENISKNNICKNVIKAFFANLLDKNNDLLTDFVFKEKSQNNARKQTKNFTQQYNFNNNYLHKLIQHPRYGKAFEFYLTFEAEHWLEKSKVKQKEDHQIYINFLKLCCCNTDYSNRLIAYKKGKKTAFNNKQ</sequence>
<accession>Q23TH2</accession>
<dbReference type="InParanoid" id="Q23TH2"/>
<dbReference type="InterPro" id="IPR028008">
    <property type="entry name" value="DUF4441"/>
</dbReference>
<name>Q23TH2_TETTS</name>
<dbReference type="GeneID" id="7827123"/>
<dbReference type="RefSeq" id="XP_001019979.1">
    <property type="nucleotide sequence ID" value="XM_001019979.1"/>
</dbReference>
<reference evidence="2" key="1">
    <citation type="submission" date="2008-09" db="EMBL/GenBank/DDBJ databases">
        <authorList>
            <person name="Eisen J.A."/>
            <person name="Wu M."/>
            <person name="Wu D."/>
            <person name="Nierman W.C."/>
            <person name="Orias E."/>
            <person name="Delcher A.L."/>
            <person name="Salzberg S.L."/>
        </authorList>
    </citation>
    <scope>NUCLEOTIDE SEQUENCE</scope>
    <source>
        <strain evidence="2">SB210</strain>
    </source>
</reference>
<dbReference type="HOGENOM" id="CLU_104844_0_0_1"/>
<proteinExistence type="predicted"/>
<dbReference type="Pfam" id="PF14536">
    <property type="entry name" value="DUF4441"/>
    <property type="match status" value="1"/>
</dbReference>
<dbReference type="EMBL" id="GG662636">
    <property type="protein sequence ID" value="EAR99734.1"/>
    <property type="molecule type" value="Genomic_DNA"/>
</dbReference>
<organism evidence="2 3">
    <name type="scientific">Tetrahymena thermophila (strain SB210)</name>
    <dbReference type="NCBI Taxonomy" id="312017"/>
    <lineage>
        <taxon>Eukaryota</taxon>
        <taxon>Sar</taxon>
        <taxon>Alveolata</taxon>
        <taxon>Ciliophora</taxon>
        <taxon>Intramacronucleata</taxon>
        <taxon>Oligohymenophorea</taxon>
        <taxon>Hymenostomatida</taxon>
        <taxon>Tetrahymenina</taxon>
        <taxon>Tetrahymenidae</taxon>
        <taxon>Tetrahymena</taxon>
    </lineage>
</organism>
<feature type="compositionally biased region" description="Polar residues" evidence="1">
    <location>
        <begin position="47"/>
        <end position="59"/>
    </location>
</feature>
<dbReference type="Proteomes" id="UP000009168">
    <property type="component" value="Unassembled WGS sequence"/>
</dbReference>
<evidence type="ECO:0000313" key="3">
    <source>
        <dbReference type="Proteomes" id="UP000009168"/>
    </source>
</evidence>
<gene>
    <name evidence="2" type="ORF">TTHERM_00666100</name>
</gene>
<keyword evidence="3" id="KW-1185">Reference proteome</keyword>
<dbReference type="AlphaFoldDB" id="Q23TH2"/>
<feature type="region of interest" description="Disordered" evidence="1">
    <location>
        <begin position="38"/>
        <end position="59"/>
    </location>
</feature>
<reference evidence="2" key="2">
    <citation type="submission" date="2014-02" db="EMBL/GenBank/DDBJ databases">
        <title>Annotation update of Tetrahymena thermophila SB210.</title>
        <authorList>
            <person name="Bidwell S."/>
            <person name="Michalis H.M."/>
            <person name="Zafar N."/>
            <person name="Joardar V."/>
            <person name="Miao W."/>
            <person name="Russ C."/>
            <person name="Eisen J."/>
            <person name="Wu M."/>
            <person name="Wu D."/>
            <person name="Nierman W."/>
            <person name="Orias E."/>
            <person name="Delcher A."/>
            <person name="Salzberg S."/>
            <person name="Coyne R."/>
        </authorList>
    </citation>
    <scope>NUCLEOTIDE SEQUENCE</scope>
    <source>
        <strain evidence="2">SB210</strain>
    </source>
</reference>
<protein>
    <submittedName>
        <fullName evidence="2">Uncharacterized protein</fullName>
    </submittedName>
</protein>
<evidence type="ECO:0000256" key="1">
    <source>
        <dbReference type="SAM" id="MobiDB-lite"/>
    </source>
</evidence>